<dbReference type="Proteomes" id="UP000886101">
    <property type="component" value="Unassembled WGS sequence"/>
</dbReference>
<dbReference type="InterPro" id="IPR036390">
    <property type="entry name" value="WH_DNA-bd_sf"/>
</dbReference>
<dbReference type="Gene3D" id="1.10.10.10">
    <property type="entry name" value="Winged helix-like DNA-binding domain superfamily/Winged helix DNA-binding domain"/>
    <property type="match status" value="1"/>
</dbReference>
<comment type="caution">
    <text evidence="1">The sequence shown here is derived from an EMBL/GenBank/DDBJ whole genome shotgun (WGS) entry which is preliminary data.</text>
</comment>
<dbReference type="InterPro" id="IPR019254">
    <property type="entry name" value="DUF2250"/>
</dbReference>
<dbReference type="Pfam" id="PF10007">
    <property type="entry name" value="DUF2250"/>
    <property type="match status" value="1"/>
</dbReference>
<reference evidence="1" key="1">
    <citation type="journal article" date="2020" name="mSystems">
        <title>Genome- and Community-Level Interaction Insights into Carbon Utilization and Element Cycling Functions of Hydrothermarchaeota in Hydrothermal Sediment.</title>
        <authorList>
            <person name="Zhou Z."/>
            <person name="Liu Y."/>
            <person name="Xu W."/>
            <person name="Pan J."/>
            <person name="Luo Z.H."/>
            <person name="Li M."/>
        </authorList>
    </citation>
    <scope>NUCLEOTIDE SEQUENCE [LARGE SCALE GENOMIC DNA]</scope>
    <source>
        <strain evidence="1">HyVt-533</strain>
    </source>
</reference>
<sequence>MAVLPWGVLQEKDWRILKDLYATAPDCAKFLARRLRMDLGETMQRLRELENMGFLERVEGRFLKKKGLRRPKHMNHTYYELSRAARLYLRKLLFEERDMCK</sequence>
<accession>A0A7V5U2W2</accession>
<proteinExistence type="predicted"/>
<dbReference type="InterPro" id="IPR036388">
    <property type="entry name" value="WH-like_DNA-bd_sf"/>
</dbReference>
<protein>
    <submittedName>
        <fullName evidence="1">DUF2250 domain-containing protein</fullName>
    </submittedName>
</protein>
<dbReference type="AlphaFoldDB" id="A0A7V5U2W2"/>
<evidence type="ECO:0000313" key="1">
    <source>
        <dbReference type="EMBL" id="HHI97481.1"/>
    </source>
</evidence>
<dbReference type="EMBL" id="DROK01000186">
    <property type="protein sequence ID" value="HHI97481.1"/>
    <property type="molecule type" value="Genomic_DNA"/>
</dbReference>
<name>A0A7V5U2W2_9BACT</name>
<dbReference type="SUPFAM" id="SSF46785">
    <property type="entry name" value="Winged helix' DNA-binding domain"/>
    <property type="match status" value="1"/>
</dbReference>
<gene>
    <name evidence="1" type="ORF">ENJ96_06480</name>
</gene>
<organism evidence="1">
    <name type="scientific">Thermodesulfatator atlanticus</name>
    <dbReference type="NCBI Taxonomy" id="501497"/>
    <lineage>
        <taxon>Bacteria</taxon>
        <taxon>Pseudomonadati</taxon>
        <taxon>Thermodesulfobacteriota</taxon>
        <taxon>Thermodesulfobacteria</taxon>
        <taxon>Thermodesulfobacteriales</taxon>
        <taxon>Thermodesulfatatoraceae</taxon>
        <taxon>Thermodesulfatator</taxon>
    </lineage>
</organism>